<gene>
    <name evidence="2" type="ORF">VRU48_05700</name>
</gene>
<feature type="signal peptide" evidence="1">
    <location>
        <begin position="1"/>
        <end position="18"/>
    </location>
</feature>
<sequence>MKKSVNRLILLISVFCLACNLDDKSHTVSRDEQQAERNNILVKKIAKFNYEQLDNKNDQLKIDKLTGWIERKPIYLGNELKKIDSVRFNLVFNLKYDVKSSFKEADYGEKFIFLYNSEYIGTDQGGYEIVFKNKEQIPTTLSIEVRKIKNAVEFKDSEKIGVLKIQL</sequence>
<evidence type="ECO:0000313" key="3">
    <source>
        <dbReference type="Proteomes" id="UP001336835"/>
    </source>
</evidence>
<evidence type="ECO:0000313" key="2">
    <source>
        <dbReference type="EMBL" id="MEE1944592.1"/>
    </source>
</evidence>
<accession>A0ABU7I556</accession>
<evidence type="ECO:0000256" key="1">
    <source>
        <dbReference type="SAM" id="SignalP"/>
    </source>
</evidence>
<proteinExistence type="predicted"/>
<organism evidence="2 3">
    <name type="scientific">Pedobacter albus</name>
    <dbReference type="NCBI Taxonomy" id="3113905"/>
    <lineage>
        <taxon>Bacteria</taxon>
        <taxon>Pseudomonadati</taxon>
        <taxon>Bacteroidota</taxon>
        <taxon>Sphingobacteriia</taxon>
        <taxon>Sphingobacteriales</taxon>
        <taxon>Sphingobacteriaceae</taxon>
        <taxon>Pedobacter</taxon>
    </lineage>
</organism>
<dbReference type="Proteomes" id="UP001336835">
    <property type="component" value="Unassembled WGS sequence"/>
</dbReference>
<comment type="caution">
    <text evidence="2">The sequence shown here is derived from an EMBL/GenBank/DDBJ whole genome shotgun (WGS) entry which is preliminary data.</text>
</comment>
<keyword evidence="3" id="KW-1185">Reference proteome</keyword>
<keyword evidence="1" id="KW-0732">Signal</keyword>
<dbReference type="EMBL" id="JAZDQT010000001">
    <property type="protein sequence ID" value="MEE1944592.1"/>
    <property type="molecule type" value="Genomic_DNA"/>
</dbReference>
<name>A0ABU7I556_9SPHI</name>
<protein>
    <recommendedName>
        <fullName evidence="4">Lipoprotein</fullName>
    </recommendedName>
</protein>
<feature type="chain" id="PRO_5045373098" description="Lipoprotein" evidence="1">
    <location>
        <begin position="19"/>
        <end position="167"/>
    </location>
</feature>
<evidence type="ECO:0008006" key="4">
    <source>
        <dbReference type="Google" id="ProtNLM"/>
    </source>
</evidence>
<reference evidence="2 3" key="1">
    <citation type="submission" date="2024-01" db="EMBL/GenBank/DDBJ databases">
        <title>Pedobacter sp. nov., isolated from fresh soil.</title>
        <authorList>
            <person name="Le N.T.T."/>
        </authorList>
    </citation>
    <scope>NUCLEOTIDE SEQUENCE [LARGE SCALE GENOMIC DNA]</scope>
    <source>
        <strain evidence="2 3">KR3-3</strain>
    </source>
</reference>
<dbReference type="RefSeq" id="WP_330106960.1">
    <property type="nucleotide sequence ID" value="NZ_JAZDQT010000001.1"/>
</dbReference>